<evidence type="ECO:0000313" key="2">
    <source>
        <dbReference type="WBParaSite" id="Pan_g10793.t1"/>
    </source>
</evidence>
<dbReference type="Proteomes" id="UP000492821">
    <property type="component" value="Unassembled WGS sequence"/>
</dbReference>
<dbReference type="AlphaFoldDB" id="A0A7E4UP09"/>
<keyword evidence="1" id="KW-1185">Reference proteome</keyword>
<organism evidence="1 2">
    <name type="scientific">Panagrellus redivivus</name>
    <name type="common">Microworm</name>
    <dbReference type="NCBI Taxonomy" id="6233"/>
    <lineage>
        <taxon>Eukaryota</taxon>
        <taxon>Metazoa</taxon>
        <taxon>Ecdysozoa</taxon>
        <taxon>Nematoda</taxon>
        <taxon>Chromadorea</taxon>
        <taxon>Rhabditida</taxon>
        <taxon>Tylenchina</taxon>
        <taxon>Panagrolaimomorpha</taxon>
        <taxon>Panagrolaimoidea</taxon>
        <taxon>Panagrolaimidae</taxon>
        <taxon>Panagrellus</taxon>
    </lineage>
</organism>
<protein>
    <submittedName>
        <fullName evidence="2">ARID domain-containing protein</fullName>
    </submittedName>
</protein>
<dbReference type="WBParaSite" id="Pan_g10793.t1">
    <property type="protein sequence ID" value="Pan_g10793.t1"/>
    <property type="gene ID" value="Pan_g10793"/>
</dbReference>
<accession>A0A7E4UP09</accession>
<sequence>MAMLDIPHFAPPRFDPDKDDFRCFIFRFKEYCALYKLNVGMPRRHLLIQALPDEAIRRILDHYGSNTVHDQHQVNWCTFDEMVHILEKMYCKPIKVDTDDSDEDDEETETAAVNDEDEEIAQAARVFNEMDLSSINKMINDTQKGDNGK</sequence>
<evidence type="ECO:0000313" key="1">
    <source>
        <dbReference type="Proteomes" id="UP000492821"/>
    </source>
</evidence>
<reference evidence="1" key="1">
    <citation type="journal article" date="2013" name="Genetics">
        <title>The draft genome and transcriptome of Panagrellus redivivus are shaped by the harsh demands of a free-living lifestyle.</title>
        <authorList>
            <person name="Srinivasan J."/>
            <person name="Dillman A.R."/>
            <person name="Macchietto M.G."/>
            <person name="Heikkinen L."/>
            <person name="Lakso M."/>
            <person name="Fracchia K.M."/>
            <person name="Antoshechkin I."/>
            <person name="Mortazavi A."/>
            <person name="Wong G."/>
            <person name="Sternberg P.W."/>
        </authorList>
    </citation>
    <scope>NUCLEOTIDE SEQUENCE [LARGE SCALE GENOMIC DNA]</scope>
    <source>
        <strain evidence="1">MT8872</strain>
    </source>
</reference>
<name>A0A7E4UP09_PANRE</name>
<proteinExistence type="predicted"/>
<reference evidence="2" key="2">
    <citation type="submission" date="2020-10" db="UniProtKB">
        <authorList>
            <consortium name="WormBaseParasite"/>
        </authorList>
    </citation>
    <scope>IDENTIFICATION</scope>
</reference>